<dbReference type="GO" id="GO:0003779">
    <property type="term" value="F:actin binding"/>
    <property type="evidence" value="ECO:0007669"/>
    <property type="project" value="UniProtKB-KW"/>
</dbReference>
<dbReference type="GO" id="GO:0015629">
    <property type="term" value="C:actin cytoskeleton"/>
    <property type="evidence" value="ECO:0007669"/>
    <property type="project" value="InterPro"/>
</dbReference>
<dbReference type="STRING" id="691883.A0A058Z3Z7"/>
<dbReference type="eggNOG" id="KOG1735">
    <property type="taxonomic scope" value="Eukaryota"/>
</dbReference>
<accession>A0A058Z3Z7</accession>
<keyword evidence="2" id="KW-0009">Actin-binding</keyword>
<dbReference type="GeneID" id="20529128"/>
<evidence type="ECO:0000256" key="1">
    <source>
        <dbReference type="ARBA" id="ARBA00006844"/>
    </source>
</evidence>
<dbReference type="CDD" id="cd11286">
    <property type="entry name" value="ADF_cofilin_like"/>
    <property type="match status" value="1"/>
</dbReference>
<dbReference type="Proteomes" id="UP000030693">
    <property type="component" value="Unassembled WGS sequence"/>
</dbReference>
<dbReference type="OrthoDB" id="10249245at2759"/>
<keyword evidence="5" id="KW-1185">Reference proteome</keyword>
<dbReference type="OMA" id="QCRFAVY"/>
<name>A0A058Z3Z7_FONAL</name>
<evidence type="ECO:0000313" key="5">
    <source>
        <dbReference type="Proteomes" id="UP000030693"/>
    </source>
</evidence>
<evidence type="ECO:0000313" key="4">
    <source>
        <dbReference type="EMBL" id="KCV68984.1"/>
    </source>
</evidence>
<proteinExistence type="inferred from homology"/>
<feature type="domain" description="ADF-H" evidence="3">
    <location>
        <begin position="4"/>
        <end position="139"/>
    </location>
</feature>
<dbReference type="RefSeq" id="XP_009496555.1">
    <property type="nucleotide sequence ID" value="XM_009498280.1"/>
</dbReference>
<dbReference type="AlphaFoldDB" id="A0A058Z3Z7"/>
<dbReference type="InterPro" id="IPR017904">
    <property type="entry name" value="ADF/Cofilin"/>
</dbReference>
<evidence type="ECO:0000259" key="3">
    <source>
        <dbReference type="PROSITE" id="PS51263"/>
    </source>
</evidence>
<gene>
    <name evidence="4" type="ORF">H696_04403</name>
</gene>
<dbReference type="EMBL" id="KB932207">
    <property type="protein sequence ID" value="KCV68984.1"/>
    <property type="molecule type" value="Genomic_DNA"/>
</dbReference>
<dbReference type="Pfam" id="PF00241">
    <property type="entry name" value="Cofilin_ADF"/>
    <property type="match status" value="1"/>
</dbReference>
<dbReference type="InterPro" id="IPR002108">
    <property type="entry name" value="ADF-H"/>
</dbReference>
<reference evidence="4" key="1">
    <citation type="submission" date="2013-04" db="EMBL/GenBank/DDBJ databases">
        <title>The Genome Sequence of Fonticula alba ATCC 38817.</title>
        <authorList>
            <consortium name="The Broad Institute Genomics Platform"/>
            <person name="Russ C."/>
            <person name="Cuomo C."/>
            <person name="Burger G."/>
            <person name="Gray M.W."/>
            <person name="Holland P.W.H."/>
            <person name="King N."/>
            <person name="Lang F.B.F."/>
            <person name="Roger A.J."/>
            <person name="Ruiz-Trillo I."/>
            <person name="Brown M."/>
            <person name="Walker B."/>
            <person name="Young S."/>
            <person name="Zeng Q."/>
            <person name="Gargeya S."/>
            <person name="Fitzgerald M."/>
            <person name="Haas B."/>
            <person name="Abouelleil A."/>
            <person name="Allen A.W."/>
            <person name="Alvarado L."/>
            <person name="Arachchi H.M."/>
            <person name="Berlin A.M."/>
            <person name="Chapman S.B."/>
            <person name="Gainer-Dewar J."/>
            <person name="Goldberg J."/>
            <person name="Griggs A."/>
            <person name="Gujja S."/>
            <person name="Hansen M."/>
            <person name="Howarth C."/>
            <person name="Imamovic A."/>
            <person name="Ireland A."/>
            <person name="Larimer J."/>
            <person name="McCowan C."/>
            <person name="Murphy C."/>
            <person name="Pearson M."/>
            <person name="Poon T.W."/>
            <person name="Priest M."/>
            <person name="Roberts A."/>
            <person name="Saif S."/>
            <person name="Shea T."/>
            <person name="Sisk P."/>
            <person name="Sykes S."/>
            <person name="Wortman J."/>
            <person name="Nusbaum C."/>
            <person name="Birren B."/>
        </authorList>
    </citation>
    <scope>NUCLEOTIDE SEQUENCE [LARGE SCALE GENOMIC DNA]</scope>
    <source>
        <strain evidence="4">ATCC 38817</strain>
    </source>
</reference>
<dbReference type="SUPFAM" id="SSF55753">
    <property type="entry name" value="Actin depolymerizing proteins"/>
    <property type="match status" value="1"/>
</dbReference>
<comment type="similarity">
    <text evidence="1">Belongs to the actin-binding proteins ADF family.</text>
</comment>
<evidence type="ECO:0000256" key="2">
    <source>
        <dbReference type="ARBA" id="ARBA00023203"/>
    </source>
</evidence>
<organism evidence="4">
    <name type="scientific">Fonticula alba</name>
    <name type="common">Slime mold</name>
    <dbReference type="NCBI Taxonomy" id="691883"/>
    <lineage>
        <taxon>Eukaryota</taxon>
        <taxon>Rotosphaerida</taxon>
        <taxon>Fonticulaceae</taxon>
        <taxon>Fonticula</taxon>
    </lineage>
</organism>
<dbReference type="InterPro" id="IPR029006">
    <property type="entry name" value="ADF-H/Gelsolin-like_dom_sf"/>
</dbReference>
<dbReference type="Gene3D" id="3.40.20.10">
    <property type="entry name" value="Severin"/>
    <property type="match status" value="1"/>
</dbReference>
<dbReference type="SMART" id="SM00102">
    <property type="entry name" value="ADF"/>
    <property type="match status" value="1"/>
</dbReference>
<dbReference type="PANTHER" id="PTHR11913">
    <property type="entry name" value="COFILIN-RELATED"/>
    <property type="match status" value="1"/>
</dbReference>
<dbReference type="PROSITE" id="PS51263">
    <property type="entry name" value="ADF_H"/>
    <property type="match status" value="1"/>
</dbReference>
<protein>
    <submittedName>
        <fullName evidence="4">Cofilin</fullName>
    </submittedName>
</protein>
<dbReference type="GO" id="GO:0030042">
    <property type="term" value="P:actin filament depolymerization"/>
    <property type="evidence" value="ECO:0007669"/>
    <property type="project" value="InterPro"/>
</dbReference>
<sequence>MSSGVAVSDDCVNKYNELKVGRQYKYIFYKISEDFTVVEVEKTGSADATYDDFLADIKAIPKDDCRYAVFDFDFDTSDGGKRSKICFYVWAPDTARIKKKMIYASSKDALRKKLIGIGAEIQGTDISEVSAESVFDRVSRGPGNQ</sequence>